<evidence type="ECO:0000313" key="3">
    <source>
        <dbReference type="Proteomes" id="UP001418444"/>
    </source>
</evidence>
<proteinExistence type="predicted"/>
<evidence type="ECO:0000256" key="1">
    <source>
        <dbReference type="SAM" id="MobiDB-lite"/>
    </source>
</evidence>
<keyword evidence="3" id="KW-1185">Reference proteome</keyword>
<reference evidence="3" key="1">
    <citation type="journal article" date="2019" name="Int. J. Syst. Evol. Microbiol.">
        <title>The Global Catalogue of Microorganisms (GCM) 10K type strain sequencing project: providing services to taxonomists for standard genome sequencing and annotation.</title>
        <authorList>
            <consortium name="The Broad Institute Genomics Platform"/>
            <consortium name="The Broad Institute Genome Sequencing Center for Infectious Disease"/>
            <person name="Wu L."/>
            <person name="Ma J."/>
        </authorList>
    </citation>
    <scope>NUCLEOTIDE SEQUENCE [LARGE SCALE GENOMIC DNA]</scope>
    <source>
        <strain evidence="3">JCM 16923</strain>
    </source>
</reference>
<feature type="compositionally biased region" description="Polar residues" evidence="1">
    <location>
        <begin position="1"/>
        <end position="13"/>
    </location>
</feature>
<dbReference type="RefSeq" id="WP_344781085.1">
    <property type="nucleotide sequence ID" value="NZ_BAAAZW010000002.1"/>
</dbReference>
<dbReference type="Proteomes" id="UP001418444">
    <property type="component" value="Unassembled WGS sequence"/>
</dbReference>
<feature type="region of interest" description="Disordered" evidence="1">
    <location>
        <begin position="1"/>
        <end position="30"/>
    </location>
</feature>
<dbReference type="EMBL" id="BAAAZW010000002">
    <property type="protein sequence ID" value="GAA3953219.1"/>
    <property type="molecule type" value="Genomic_DNA"/>
</dbReference>
<gene>
    <name evidence="2" type="ORF">GCM10022231_09270</name>
</gene>
<comment type="caution">
    <text evidence="2">The sequence shown here is derived from an EMBL/GenBank/DDBJ whole genome shotgun (WGS) entry which is preliminary data.</text>
</comment>
<protein>
    <recommendedName>
        <fullName evidence="4">DUF222 domain-containing protein</fullName>
    </recommendedName>
</protein>
<sequence>MKTSNLTSSTPDGSGQPPPDTSHASSPCGGLAVTTTAEGLPIGLRIARSQLAVSLDVVAARIVALCALARGSSAHQRRLRLQETGTPAEVLDALGLPDRRALLQLEEDADRWCAATVRR</sequence>
<organism evidence="2 3">
    <name type="scientific">Gordonia caeni</name>
    <dbReference type="NCBI Taxonomy" id="1007097"/>
    <lineage>
        <taxon>Bacteria</taxon>
        <taxon>Bacillati</taxon>
        <taxon>Actinomycetota</taxon>
        <taxon>Actinomycetes</taxon>
        <taxon>Mycobacteriales</taxon>
        <taxon>Gordoniaceae</taxon>
        <taxon>Gordonia</taxon>
    </lineage>
</organism>
<evidence type="ECO:0000313" key="2">
    <source>
        <dbReference type="EMBL" id="GAA3953219.1"/>
    </source>
</evidence>
<evidence type="ECO:0008006" key="4">
    <source>
        <dbReference type="Google" id="ProtNLM"/>
    </source>
</evidence>
<name>A0ABP7NTA1_9ACTN</name>
<accession>A0ABP7NTA1</accession>